<keyword evidence="1 2" id="KW-0238">DNA-binding</keyword>
<dbReference type="SUPFAM" id="SSF48498">
    <property type="entry name" value="Tetracyclin repressor-like, C-terminal domain"/>
    <property type="match status" value="1"/>
</dbReference>
<proteinExistence type="predicted"/>
<name>A0A3G8JSC1_9ACTN</name>
<sequence>MSRTVLQKVGPIRMQGHTSEGRRVVELSKQRRGERRTKFGEAAVEIIATQGLRALTHRTVDETAGFPSGSVNYYAPSRSRLLALALETVHAQLRSIAMTAFGPLMSPGPHSPDEVIECGTVFVETARLEFPDVVTARHALLVEAQFYPELGDMINDHRQELIQLSIAVGAAFRPEHPEDAANLVVALMDGLIQQLVLGKLETVTRPMVKMAMSHICTIGSESSQWTTSARPSVALTSPHD</sequence>
<gene>
    <name evidence="4" type="ORF">D7316_04227</name>
</gene>
<reference evidence="4 5" key="1">
    <citation type="submission" date="2018-11" db="EMBL/GenBank/DDBJ databases">
        <title>Gordonia insulae sp. nov., isolated from an island soil.</title>
        <authorList>
            <person name="Kim Y.S."/>
            <person name="Kim S.B."/>
        </authorList>
    </citation>
    <scope>NUCLEOTIDE SEQUENCE [LARGE SCALE GENOMIC DNA]</scope>
    <source>
        <strain evidence="4 5">MMS17-SY073</strain>
    </source>
</reference>
<evidence type="ECO:0000256" key="2">
    <source>
        <dbReference type="PROSITE-ProRule" id="PRU00335"/>
    </source>
</evidence>
<dbReference type="OrthoDB" id="7506349at2"/>
<evidence type="ECO:0000256" key="1">
    <source>
        <dbReference type="ARBA" id="ARBA00023125"/>
    </source>
</evidence>
<dbReference type="GO" id="GO:0003677">
    <property type="term" value="F:DNA binding"/>
    <property type="evidence" value="ECO:0007669"/>
    <property type="project" value="UniProtKB-UniRule"/>
</dbReference>
<dbReference type="SUPFAM" id="SSF46689">
    <property type="entry name" value="Homeodomain-like"/>
    <property type="match status" value="1"/>
</dbReference>
<dbReference type="Gene3D" id="1.10.357.10">
    <property type="entry name" value="Tetracycline Repressor, domain 2"/>
    <property type="match status" value="1"/>
</dbReference>
<dbReference type="Proteomes" id="UP000271469">
    <property type="component" value="Chromosome"/>
</dbReference>
<dbReference type="Pfam" id="PF17940">
    <property type="entry name" value="TetR_C_31"/>
    <property type="match status" value="1"/>
</dbReference>
<dbReference type="InterPro" id="IPR041583">
    <property type="entry name" value="TetR_C_31"/>
</dbReference>
<dbReference type="InterPro" id="IPR036271">
    <property type="entry name" value="Tet_transcr_reg_TetR-rel_C_sf"/>
</dbReference>
<evidence type="ECO:0000313" key="4">
    <source>
        <dbReference type="EMBL" id="AZG47615.1"/>
    </source>
</evidence>
<organism evidence="4 5">
    <name type="scientific">Gordonia insulae</name>
    <dbReference type="NCBI Taxonomy" id="2420509"/>
    <lineage>
        <taxon>Bacteria</taxon>
        <taxon>Bacillati</taxon>
        <taxon>Actinomycetota</taxon>
        <taxon>Actinomycetes</taxon>
        <taxon>Mycobacteriales</taxon>
        <taxon>Gordoniaceae</taxon>
        <taxon>Gordonia</taxon>
    </lineage>
</organism>
<feature type="domain" description="HTH tetR-type" evidence="3">
    <location>
        <begin position="33"/>
        <end position="93"/>
    </location>
</feature>
<dbReference type="PROSITE" id="PS50977">
    <property type="entry name" value="HTH_TETR_2"/>
    <property type="match status" value="1"/>
</dbReference>
<keyword evidence="5" id="KW-1185">Reference proteome</keyword>
<accession>A0A3G8JSC1</accession>
<protein>
    <recommendedName>
        <fullName evidence="3">HTH tetR-type domain-containing protein</fullName>
    </recommendedName>
</protein>
<dbReference type="KEGG" id="gom:D7316_04227"/>
<feature type="DNA-binding region" description="H-T-H motif" evidence="2">
    <location>
        <begin position="56"/>
        <end position="75"/>
    </location>
</feature>
<evidence type="ECO:0000313" key="5">
    <source>
        <dbReference type="Proteomes" id="UP000271469"/>
    </source>
</evidence>
<dbReference type="EMBL" id="CP033972">
    <property type="protein sequence ID" value="AZG47615.1"/>
    <property type="molecule type" value="Genomic_DNA"/>
</dbReference>
<dbReference type="InterPro" id="IPR009057">
    <property type="entry name" value="Homeodomain-like_sf"/>
</dbReference>
<dbReference type="AlphaFoldDB" id="A0A3G8JSC1"/>
<evidence type="ECO:0000259" key="3">
    <source>
        <dbReference type="PROSITE" id="PS50977"/>
    </source>
</evidence>
<dbReference type="InterPro" id="IPR001647">
    <property type="entry name" value="HTH_TetR"/>
</dbReference>